<accession>A0AAE1YSN4</accession>
<comment type="caution">
    <text evidence="1">The sequence shown here is derived from an EMBL/GenBank/DDBJ whole genome shotgun (WGS) entry which is preliminary data.</text>
</comment>
<name>A0AAE1YSN4_9LAMI</name>
<dbReference type="AlphaFoldDB" id="A0AAE1YSN4"/>
<sequence>MRFMHSHSTSVLGEPTLLPLLGEGGPLHCSMATWDLRDFVRIDKGVSVLAALPSLPSSSELVGECISTVHDVIKPNLNLMDVPLSDLPLSFSFEGAATVLGGSGGRRGWLCGGVRRA</sequence>
<protein>
    <submittedName>
        <fullName evidence="1">Uncharacterized protein</fullName>
    </submittedName>
</protein>
<reference evidence="1" key="2">
    <citation type="journal article" date="2024" name="Plant">
        <title>Genomic evolution and insights into agronomic trait innovations of Sesamum species.</title>
        <authorList>
            <person name="Miao H."/>
            <person name="Wang L."/>
            <person name="Qu L."/>
            <person name="Liu H."/>
            <person name="Sun Y."/>
            <person name="Le M."/>
            <person name="Wang Q."/>
            <person name="Wei S."/>
            <person name="Zheng Y."/>
            <person name="Lin W."/>
            <person name="Duan Y."/>
            <person name="Cao H."/>
            <person name="Xiong S."/>
            <person name="Wang X."/>
            <person name="Wei L."/>
            <person name="Li C."/>
            <person name="Ma Q."/>
            <person name="Ju M."/>
            <person name="Zhao R."/>
            <person name="Li G."/>
            <person name="Mu C."/>
            <person name="Tian Q."/>
            <person name="Mei H."/>
            <person name="Zhang T."/>
            <person name="Gao T."/>
            <person name="Zhang H."/>
        </authorList>
    </citation>
    <scope>NUCLEOTIDE SEQUENCE</scope>
    <source>
        <strain evidence="1">3651</strain>
    </source>
</reference>
<reference evidence="1" key="1">
    <citation type="submission" date="2020-06" db="EMBL/GenBank/DDBJ databases">
        <authorList>
            <person name="Li T."/>
            <person name="Hu X."/>
            <person name="Zhang T."/>
            <person name="Song X."/>
            <person name="Zhang H."/>
            <person name="Dai N."/>
            <person name="Sheng W."/>
            <person name="Hou X."/>
            <person name="Wei L."/>
        </authorList>
    </citation>
    <scope>NUCLEOTIDE SEQUENCE</scope>
    <source>
        <strain evidence="1">3651</strain>
        <tissue evidence="1">Leaf</tissue>
    </source>
</reference>
<evidence type="ECO:0000313" key="2">
    <source>
        <dbReference type="Proteomes" id="UP001293254"/>
    </source>
</evidence>
<keyword evidence="2" id="KW-1185">Reference proteome</keyword>
<gene>
    <name evidence="1" type="ORF">Salat_0693500</name>
</gene>
<proteinExistence type="predicted"/>
<organism evidence="1 2">
    <name type="scientific">Sesamum alatum</name>
    <dbReference type="NCBI Taxonomy" id="300844"/>
    <lineage>
        <taxon>Eukaryota</taxon>
        <taxon>Viridiplantae</taxon>
        <taxon>Streptophyta</taxon>
        <taxon>Embryophyta</taxon>
        <taxon>Tracheophyta</taxon>
        <taxon>Spermatophyta</taxon>
        <taxon>Magnoliopsida</taxon>
        <taxon>eudicotyledons</taxon>
        <taxon>Gunneridae</taxon>
        <taxon>Pentapetalae</taxon>
        <taxon>asterids</taxon>
        <taxon>lamiids</taxon>
        <taxon>Lamiales</taxon>
        <taxon>Pedaliaceae</taxon>
        <taxon>Sesamum</taxon>
    </lineage>
</organism>
<evidence type="ECO:0000313" key="1">
    <source>
        <dbReference type="EMBL" id="KAK4435301.1"/>
    </source>
</evidence>
<dbReference type="Proteomes" id="UP001293254">
    <property type="component" value="Unassembled WGS sequence"/>
</dbReference>
<dbReference type="EMBL" id="JACGWO010000002">
    <property type="protein sequence ID" value="KAK4435301.1"/>
    <property type="molecule type" value="Genomic_DNA"/>
</dbReference>